<organism evidence="1">
    <name type="scientific">marine sediment metagenome</name>
    <dbReference type="NCBI Taxonomy" id="412755"/>
    <lineage>
        <taxon>unclassified sequences</taxon>
        <taxon>metagenomes</taxon>
        <taxon>ecological metagenomes</taxon>
    </lineage>
</organism>
<name>A0A0F9JSU7_9ZZZZ</name>
<dbReference type="NCBIfam" id="TIGR02605">
    <property type="entry name" value="CxxC_CxxC_SSSS"/>
    <property type="match status" value="1"/>
</dbReference>
<comment type="caution">
    <text evidence="1">The sequence shown here is derived from an EMBL/GenBank/DDBJ whole genome shotgun (WGS) entry which is preliminary data.</text>
</comment>
<sequence>MPSYDFECKNERCHKRVFTVKYGYDESHPTRCPTCGYPIRQIFTAVPAHIKGSGSSHGYR</sequence>
<evidence type="ECO:0000313" key="1">
    <source>
        <dbReference type="EMBL" id="KKM11311.1"/>
    </source>
</evidence>
<dbReference type="AlphaFoldDB" id="A0A0F9JSU7"/>
<gene>
    <name evidence="1" type="ORF">LCGC14_1720970</name>
</gene>
<dbReference type="InterPro" id="IPR013429">
    <property type="entry name" value="Regulatory_FmdB_Zinc_ribbon"/>
</dbReference>
<proteinExistence type="predicted"/>
<reference evidence="1" key="1">
    <citation type="journal article" date="2015" name="Nature">
        <title>Complex archaea that bridge the gap between prokaryotes and eukaryotes.</title>
        <authorList>
            <person name="Spang A."/>
            <person name="Saw J.H."/>
            <person name="Jorgensen S.L."/>
            <person name="Zaremba-Niedzwiedzka K."/>
            <person name="Martijn J."/>
            <person name="Lind A.E."/>
            <person name="van Eijk R."/>
            <person name="Schleper C."/>
            <person name="Guy L."/>
            <person name="Ettema T.J."/>
        </authorList>
    </citation>
    <scope>NUCLEOTIDE SEQUENCE</scope>
</reference>
<protein>
    <submittedName>
        <fullName evidence="1">Uncharacterized protein</fullName>
    </submittedName>
</protein>
<dbReference type="EMBL" id="LAZR01015487">
    <property type="protein sequence ID" value="KKM11311.1"/>
    <property type="molecule type" value="Genomic_DNA"/>
</dbReference>
<accession>A0A0F9JSU7</accession>